<dbReference type="CDD" id="cd00761">
    <property type="entry name" value="Glyco_tranf_GTA_type"/>
    <property type="match status" value="1"/>
</dbReference>
<dbReference type="GO" id="GO:0016740">
    <property type="term" value="F:transferase activity"/>
    <property type="evidence" value="ECO:0007669"/>
    <property type="project" value="UniProtKB-KW"/>
</dbReference>
<gene>
    <name evidence="3" type="ORF">H5V44_00045</name>
</gene>
<accession>A0A7J9SDV4</accession>
<dbReference type="SUPFAM" id="SSF53448">
    <property type="entry name" value="Nucleotide-diphospho-sugar transferases"/>
    <property type="match status" value="1"/>
</dbReference>
<dbReference type="GO" id="GO:0044010">
    <property type="term" value="P:single-species biofilm formation"/>
    <property type="evidence" value="ECO:0007669"/>
    <property type="project" value="TreeGrafter"/>
</dbReference>
<dbReference type="Pfam" id="PF00535">
    <property type="entry name" value="Glycos_transf_2"/>
    <property type="match status" value="1"/>
</dbReference>
<feature type="region of interest" description="Disordered" evidence="1">
    <location>
        <begin position="294"/>
        <end position="338"/>
    </location>
</feature>
<dbReference type="Proteomes" id="UP000546257">
    <property type="component" value="Unassembled WGS sequence"/>
</dbReference>
<dbReference type="PANTHER" id="PTHR43685">
    <property type="entry name" value="GLYCOSYLTRANSFERASE"/>
    <property type="match status" value="1"/>
</dbReference>
<dbReference type="AlphaFoldDB" id="A0A7J9SDV4"/>
<evidence type="ECO:0000313" key="3">
    <source>
        <dbReference type="EMBL" id="MBB6644712.1"/>
    </source>
</evidence>
<dbReference type="PANTHER" id="PTHR43685:SF13">
    <property type="entry name" value="O ANTIGEN BIOSYNTHESIS RHAMNOSYLTRANSFERASE RFBN"/>
    <property type="match status" value="1"/>
</dbReference>
<protein>
    <submittedName>
        <fullName evidence="3">Glycosyltransferase family 2 protein</fullName>
    </submittedName>
</protein>
<keyword evidence="4" id="KW-1185">Reference proteome</keyword>
<comment type="caution">
    <text evidence="3">The sequence shown here is derived from an EMBL/GenBank/DDBJ whole genome shotgun (WGS) entry which is preliminary data.</text>
</comment>
<evidence type="ECO:0000313" key="4">
    <source>
        <dbReference type="Proteomes" id="UP000546257"/>
    </source>
</evidence>
<evidence type="ECO:0000256" key="1">
    <source>
        <dbReference type="SAM" id="MobiDB-lite"/>
    </source>
</evidence>
<dbReference type="EMBL" id="JACKXD010000001">
    <property type="protein sequence ID" value="MBB6644712.1"/>
    <property type="molecule type" value="Genomic_DNA"/>
</dbReference>
<dbReference type="RefSeq" id="WP_185191102.1">
    <property type="nucleotide sequence ID" value="NZ_JACKXD010000001.1"/>
</dbReference>
<sequence length="338" mass="39318">MESPRASIIVRSYNEAEHLGKLLHGLEKQSFQDFEVVLVDSGSTDGTLEIANEYGVETIEYIDPENFSFGRALNYGCDAARGEFCIIASAHVYPKRDDWIECLLEKFENDIALVYGKQRGNDTTTFSENQIFKQWFPERDIERQDHPFCNNANAAIRHELWEEYPYDEQLTGLEDVDWAKRVQKDGYDISYAADAEIIHVHDESAGEVLNRYRREAYAHKQILPNQSFSLWDFFRLSATNIVSDWNAALKQGVFSDNLFEVPKFRLLQFWGTYRGFSQDGPISDRLWQRFYYPDRDSYPDPDREVKTDRPDPSDDREGNYIDYSDAGLYPGSPEEEPR</sequence>
<keyword evidence="3" id="KW-0808">Transferase</keyword>
<feature type="domain" description="Glycosyltransferase 2-like" evidence="2">
    <location>
        <begin position="7"/>
        <end position="162"/>
    </location>
</feature>
<dbReference type="Gene3D" id="3.90.550.10">
    <property type="entry name" value="Spore Coat Polysaccharide Biosynthesis Protein SpsA, Chain A"/>
    <property type="match status" value="1"/>
</dbReference>
<evidence type="ECO:0000259" key="2">
    <source>
        <dbReference type="Pfam" id="PF00535"/>
    </source>
</evidence>
<dbReference type="InterPro" id="IPR050834">
    <property type="entry name" value="Glycosyltransf_2"/>
</dbReference>
<reference evidence="3 4" key="1">
    <citation type="submission" date="2020-08" db="EMBL/GenBank/DDBJ databases">
        <authorList>
            <person name="Seo M.-J."/>
        </authorList>
    </citation>
    <scope>NUCLEOTIDE SEQUENCE [LARGE SCALE GENOMIC DNA]</scope>
    <source>
        <strain evidence="3 4">MBLA0160</strain>
    </source>
</reference>
<feature type="compositionally biased region" description="Basic and acidic residues" evidence="1">
    <location>
        <begin position="294"/>
        <end position="319"/>
    </location>
</feature>
<dbReference type="InterPro" id="IPR001173">
    <property type="entry name" value="Glyco_trans_2-like"/>
</dbReference>
<proteinExistence type="predicted"/>
<dbReference type="InterPro" id="IPR029044">
    <property type="entry name" value="Nucleotide-diphossugar_trans"/>
</dbReference>
<organism evidence="3 4">
    <name type="scientific">Halobellus ruber</name>
    <dbReference type="NCBI Taxonomy" id="2761102"/>
    <lineage>
        <taxon>Archaea</taxon>
        <taxon>Methanobacteriati</taxon>
        <taxon>Methanobacteriota</taxon>
        <taxon>Stenosarchaea group</taxon>
        <taxon>Halobacteria</taxon>
        <taxon>Halobacteriales</taxon>
        <taxon>Haloferacaceae</taxon>
        <taxon>Halobellus</taxon>
    </lineage>
</organism>
<name>A0A7J9SDV4_9EURY</name>